<dbReference type="GeneID" id="98310023"/>
<dbReference type="GO" id="GO:0016788">
    <property type="term" value="F:hydrolase activity, acting on ester bonds"/>
    <property type="evidence" value="ECO:0007669"/>
    <property type="project" value="InterPro"/>
</dbReference>
<dbReference type="EMBL" id="AZDX01000013">
    <property type="protein sequence ID" value="KRL06816.1"/>
    <property type="molecule type" value="Genomic_DNA"/>
</dbReference>
<comment type="caution">
    <text evidence="1">The sequence shown here is derived from an EMBL/GenBank/DDBJ whole genome shotgun (WGS) entry which is preliminary data.</text>
</comment>
<dbReference type="SUPFAM" id="SSF52266">
    <property type="entry name" value="SGNH hydrolase"/>
    <property type="match status" value="1"/>
</dbReference>
<dbReference type="InterPro" id="IPR036514">
    <property type="entry name" value="SGNH_hydro_sf"/>
</dbReference>
<reference evidence="1 2" key="1">
    <citation type="journal article" date="2015" name="Genome Announc.">
        <title>Expanding the biotechnology potential of lactobacilli through comparative genomics of 213 strains and associated genera.</title>
        <authorList>
            <person name="Sun Z."/>
            <person name="Harris H.M."/>
            <person name="McCann A."/>
            <person name="Guo C."/>
            <person name="Argimon S."/>
            <person name="Zhang W."/>
            <person name="Yang X."/>
            <person name="Jeffery I.B."/>
            <person name="Cooney J.C."/>
            <person name="Kagawa T.F."/>
            <person name="Liu W."/>
            <person name="Song Y."/>
            <person name="Salvetti E."/>
            <person name="Wrobel A."/>
            <person name="Rasinkangas P."/>
            <person name="Parkhill J."/>
            <person name="Rea M.C."/>
            <person name="O'Sullivan O."/>
            <person name="Ritari J."/>
            <person name="Douillard F.P."/>
            <person name="Paul Ross R."/>
            <person name="Yang R."/>
            <person name="Briner A.E."/>
            <person name="Felis G.E."/>
            <person name="de Vos W.M."/>
            <person name="Barrangou R."/>
            <person name="Klaenhammer T.R."/>
            <person name="Caufield P.W."/>
            <person name="Cui Y."/>
            <person name="Zhang H."/>
            <person name="O'Toole P.W."/>
        </authorList>
    </citation>
    <scope>NUCLEOTIDE SEQUENCE [LARGE SCALE GENOMIC DNA]</scope>
    <source>
        <strain evidence="1 2">DSM 19519</strain>
    </source>
</reference>
<protein>
    <recommendedName>
        <fullName evidence="3">SGNH hydrolase-type esterase domain-containing protein</fullName>
    </recommendedName>
</protein>
<dbReference type="CDD" id="cd00229">
    <property type="entry name" value="SGNH_hydrolase"/>
    <property type="match status" value="1"/>
</dbReference>
<dbReference type="PANTHER" id="PTHR43784:SF2">
    <property type="entry name" value="GDSL-LIKE LIPASE_ACYLHYDROLASE, PUTATIVE (AFU_ORTHOLOGUE AFUA_2G00820)-RELATED"/>
    <property type="match status" value="1"/>
</dbReference>
<dbReference type="STRING" id="1423759.FC92_GL000338"/>
<dbReference type="InterPro" id="IPR053140">
    <property type="entry name" value="GDSL_Rv0518-like"/>
</dbReference>
<gene>
    <name evidence="1" type="ORF">FC92_GL000338</name>
</gene>
<dbReference type="PANTHER" id="PTHR43784">
    <property type="entry name" value="GDSL-LIKE LIPASE/ACYLHYDROLASE, PUTATIVE (AFU_ORTHOLOGUE AFUA_2G00820)-RELATED"/>
    <property type="match status" value="1"/>
</dbReference>
<evidence type="ECO:0000313" key="2">
    <source>
        <dbReference type="Proteomes" id="UP000051448"/>
    </source>
</evidence>
<name>A0A0R1MFH3_9LACO</name>
<accession>A0A0R1MFH3</accession>
<dbReference type="InterPro" id="IPR001087">
    <property type="entry name" value="GDSL"/>
</dbReference>
<dbReference type="Pfam" id="PF00657">
    <property type="entry name" value="Lipase_GDSL"/>
    <property type="match status" value="1"/>
</dbReference>
<evidence type="ECO:0008006" key="3">
    <source>
        <dbReference type="Google" id="ProtNLM"/>
    </source>
</evidence>
<dbReference type="Gene3D" id="3.40.50.1110">
    <property type="entry name" value="SGNH hydrolase"/>
    <property type="match status" value="1"/>
</dbReference>
<evidence type="ECO:0000313" key="1">
    <source>
        <dbReference type="EMBL" id="KRL06816.1"/>
    </source>
</evidence>
<sequence>MKWQTAWVHECGDFSALPFKMTELTEIIQMTLNVSGNAVRFELSNLYGEEDLVFNEVSFSADKKFHVKHRIYYDSKTTIIIQKGTTIMTDALDVKILPGQKVFLRLISSRTQKYMDFASTYDTSMTNAAIVRRAGVNPSLRQTFGARRGWFCLSKAEVFSNYQPKIVSLIGDSLIEMGYVSDSLMALLYQKFPNKVVVLNHGVSGQRLLNDAPQGEPLFATFGMKTRKILPKVLQNSPNIVLMFAGLNDLILPVFSQEAKNQLAQAQVLFKEVEYIYKQITSNKSEFMLSTITPFEIGHTKEIHTSVMEQNLLTRINLNKLFQKKYQTELINSAALVEDKTCHLLREYDLGDHIHINKAAGEIIAQNICDKVIAKTGLV</sequence>
<proteinExistence type="predicted"/>
<keyword evidence="2" id="KW-1185">Reference proteome</keyword>
<organism evidence="1 2">
    <name type="scientific">Liquorilactobacillus hordei DSM 19519</name>
    <dbReference type="NCBI Taxonomy" id="1423759"/>
    <lineage>
        <taxon>Bacteria</taxon>
        <taxon>Bacillati</taxon>
        <taxon>Bacillota</taxon>
        <taxon>Bacilli</taxon>
        <taxon>Lactobacillales</taxon>
        <taxon>Lactobacillaceae</taxon>
        <taxon>Liquorilactobacillus</taxon>
    </lineage>
</organism>
<dbReference type="OrthoDB" id="1828825at2"/>
<dbReference type="PATRIC" id="fig|1423759.3.peg.364"/>
<dbReference type="RefSeq" id="WP_057869468.1">
    <property type="nucleotide sequence ID" value="NZ_AZDX01000013.1"/>
</dbReference>
<dbReference type="Proteomes" id="UP000051448">
    <property type="component" value="Unassembled WGS sequence"/>
</dbReference>
<dbReference type="AlphaFoldDB" id="A0A0R1MFH3"/>